<keyword evidence="4" id="KW-1185">Reference proteome</keyword>
<dbReference type="Proteomes" id="UP000824366">
    <property type="component" value="Chromosome"/>
</dbReference>
<evidence type="ECO:0000313" key="4">
    <source>
        <dbReference type="Proteomes" id="UP000824366"/>
    </source>
</evidence>
<evidence type="ECO:0008006" key="5">
    <source>
        <dbReference type="Google" id="ProtNLM"/>
    </source>
</evidence>
<dbReference type="InterPro" id="IPR050563">
    <property type="entry name" value="4-hydroxybenzoyl-CoA_TE"/>
</dbReference>
<dbReference type="RefSeq" id="WP_223906374.1">
    <property type="nucleotide sequence ID" value="NZ_AP024238.1"/>
</dbReference>
<dbReference type="Pfam" id="PF13279">
    <property type="entry name" value="4HBT_2"/>
    <property type="match status" value="1"/>
</dbReference>
<dbReference type="InterPro" id="IPR029069">
    <property type="entry name" value="HotDog_dom_sf"/>
</dbReference>
<accession>A0ABM7MG62</accession>
<dbReference type="PANTHER" id="PTHR31793:SF27">
    <property type="entry name" value="NOVEL THIOESTERASE SUPERFAMILY DOMAIN AND SAPOSIN A-TYPE DOMAIN CONTAINING PROTEIN (0610012H03RIK)"/>
    <property type="match status" value="1"/>
</dbReference>
<name>A0ABM7MG62_9BURK</name>
<dbReference type="EMBL" id="AP024238">
    <property type="protein sequence ID" value="BCO25170.1"/>
    <property type="molecule type" value="Genomic_DNA"/>
</dbReference>
<evidence type="ECO:0000256" key="1">
    <source>
        <dbReference type="ARBA" id="ARBA00005953"/>
    </source>
</evidence>
<proteinExistence type="inferred from homology"/>
<gene>
    <name evidence="3" type="ORF">MIZ03_0030</name>
</gene>
<dbReference type="SUPFAM" id="SSF54637">
    <property type="entry name" value="Thioesterase/thiol ester dehydrase-isomerase"/>
    <property type="match status" value="1"/>
</dbReference>
<comment type="similarity">
    <text evidence="1">Belongs to the 4-hydroxybenzoyl-CoA thioesterase family.</text>
</comment>
<organism evidence="3 4">
    <name type="scientific">Rhodoferax lithotrophicus</name>
    <dbReference type="NCBI Taxonomy" id="2798804"/>
    <lineage>
        <taxon>Bacteria</taxon>
        <taxon>Pseudomonadati</taxon>
        <taxon>Pseudomonadota</taxon>
        <taxon>Betaproteobacteria</taxon>
        <taxon>Burkholderiales</taxon>
        <taxon>Comamonadaceae</taxon>
        <taxon>Rhodoferax</taxon>
    </lineage>
</organism>
<dbReference type="Gene3D" id="3.10.129.10">
    <property type="entry name" value="Hotdog Thioesterase"/>
    <property type="match status" value="1"/>
</dbReference>
<evidence type="ECO:0000256" key="2">
    <source>
        <dbReference type="ARBA" id="ARBA00022801"/>
    </source>
</evidence>
<evidence type="ECO:0000313" key="3">
    <source>
        <dbReference type="EMBL" id="BCO25170.1"/>
    </source>
</evidence>
<dbReference type="CDD" id="cd00586">
    <property type="entry name" value="4HBT"/>
    <property type="match status" value="1"/>
</dbReference>
<sequence length="160" mass="17869">MARIQIRLPSHFAFSTHITLYQSHMNYGGHLDNALLLTLVSEARVRFFHSLGYTELNIEGVGILVADAALQYRSEAFHGEVMVVRMGATDLGRKGFDLVWSMNEQSTHREVARGKTGIVFFDYATHQVVSMPAAFRDKMAKFRAPSALEPSQAQPEIVTA</sequence>
<keyword evidence="2" id="KW-0378">Hydrolase</keyword>
<protein>
    <recommendedName>
        <fullName evidence="5">Thioesterase</fullName>
    </recommendedName>
</protein>
<reference evidence="3 4" key="1">
    <citation type="journal article" date="2021" name="Microbiol. Spectr.">
        <title>A Single Bacterium Capable of Oxidation and Reduction of Iron at Circumneutral pH.</title>
        <authorList>
            <person name="Kato S."/>
            <person name="Ohkuma M."/>
        </authorList>
    </citation>
    <scope>NUCLEOTIDE SEQUENCE [LARGE SCALE GENOMIC DNA]</scope>
    <source>
        <strain evidence="3 4">MIZ03</strain>
    </source>
</reference>
<dbReference type="PANTHER" id="PTHR31793">
    <property type="entry name" value="4-HYDROXYBENZOYL-COA THIOESTERASE FAMILY MEMBER"/>
    <property type="match status" value="1"/>
</dbReference>